<keyword evidence="3 9" id="KW-0378">Hydrolase</keyword>
<keyword evidence="10" id="KW-0732">Signal</keyword>
<evidence type="ECO:0000256" key="5">
    <source>
        <dbReference type="ARBA" id="ARBA00023180"/>
    </source>
</evidence>
<keyword evidence="12" id="KW-1185">Reference proteome</keyword>
<evidence type="ECO:0000313" key="11">
    <source>
        <dbReference type="EMBL" id="RPA73852.1"/>
    </source>
</evidence>
<sequence>MPITLRTSFVAALLLLSPLVSAQTMAKGKENHPRLTTWKCTNKGGCKPKNSAIVLDNLAHPIKQLNAPEYDCGGWGSAPNATACPDEKTCQKNCVAYPIQDYSDYGVVTKGDQLHLTQLSKDGSKTVSPRVYLLEENKKKYEMLKLTGNELAFDVDLSKLPCGMNGALYLSEMEADGGKKTTKLNKAGAEYGTGYCDAQCYTTPFINGAPNLAGAGSCCNEMDIWEANSRATGIAPHTCRYPRLFTCQGEACAWGGDCDEWGCTYNTYKVGQPNYYGRGKEFNVDTTRPFTVVTQFPTDKKGNLVAYRRLYVQDGKVVKNAVINVTGTPVEEFNGTNEMTDAYCAATGGAERYLDLGGTKAMGDALARGMVLIFSIWWDEGGNMQWMDGAANNAGPCDATEGSPSNILKVEPNPSVTFSQVKWGEIGSTYKLKGKRSWIEETE</sequence>
<dbReference type="CDD" id="cd07999">
    <property type="entry name" value="GH7_CBH_EG"/>
    <property type="match status" value="1"/>
</dbReference>
<dbReference type="PRINTS" id="PR00734">
    <property type="entry name" value="GLHYDRLASE7"/>
</dbReference>
<dbReference type="GO" id="GO:0008810">
    <property type="term" value="F:cellulase activity"/>
    <property type="evidence" value="ECO:0007669"/>
    <property type="project" value="UniProtKB-EC"/>
</dbReference>
<dbReference type="Gene3D" id="2.70.100.10">
    <property type="entry name" value="Glycoside hydrolase, family 7, domain"/>
    <property type="match status" value="1"/>
</dbReference>
<dbReference type="GO" id="GO:0030245">
    <property type="term" value="P:cellulose catabolic process"/>
    <property type="evidence" value="ECO:0007669"/>
    <property type="project" value="UniProtKB-KW"/>
</dbReference>
<accession>A0A3N4HIU2</accession>
<name>A0A3N4HIU2_ASCIM</name>
<dbReference type="Pfam" id="PF00840">
    <property type="entry name" value="Glyco_hydro_7"/>
    <property type="match status" value="1"/>
</dbReference>
<dbReference type="InterPro" id="IPR001722">
    <property type="entry name" value="Glyco_hydro_7"/>
</dbReference>
<evidence type="ECO:0000256" key="6">
    <source>
        <dbReference type="ARBA" id="ARBA00023277"/>
    </source>
</evidence>
<feature type="signal peptide" evidence="10">
    <location>
        <begin position="1"/>
        <end position="22"/>
    </location>
</feature>
<dbReference type="STRING" id="1160509.A0A3N4HIU2"/>
<dbReference type="SUPFAM" id="SSF49899">
    <property type="entry name" value="Concanavalin A-like lectins/glucanases"/>
    <property type="match status" value="1"/>
</dbReference>
<dbReference type="EC" id="3.2.1.-" evidence="9"/>
<comment type="catalytic activity">
    <reaction evidence="1">
        <text>Endohydrolysis of (1-&gt;4)-beta-D-glucosidic linkages in cellulose, lichenin and cereal beta-D-glucans.</text>
        <dbReference type="EC" id="3.2.1.4"/>
    </reaction>
</comment>
<protein>
    <recommendedName>
        <fullName evidence="9">Glucanase</fullName>
        <ecNumber evidence="9">3.2.1.-</ecNumber>
    </recommendedName>
</protein>
<keyword evidence="5" id="KW-0325">Glycoprotein</keyword>
<gene>
    <name evidence="11" type="ORF">BJ508DRAFT_366555</name>
</gene>
<evidence type="ECO:0000256" key="8">
    <source>
        <dbReference type="ARBA" id="ARBA00023326"/>
    </source>
</evidence>
<keyword evidence="4 9" id="KW-0136">Cellulose degradation</keyword>
<dbReference type="PANTHER" id="PTHR33753:SF1">
    <property type="entry name" value="ENDO-BETA-1,4-GLUCANASE CELB"/>
    <property type="match status" value="1"/>
</dbReference>
<dbReference type="AlphaFoldDB" id="A0A3N4HIU2"/>
<dbReference type="Proteomes" id="UP000275078">
    <property type="component" value="Unassembled WGS sequence"/>
</dbReference>
<evidence type="ECO:0000313" key="12">
    <source>
        <dbReference type="Proteomes" id="UP000275078"/>
    </source>
</evidence>
<proteinExistence type="inferred from homology"/>
<evidence type="ECO:0000256" key="9">
    <source>
        <dbReference type="RuleBase" id="RU361164"/>
    </source>
</evidence>
<dbReference type="InterPro" id="IPR013320">
    <property type="entry name" value="ConA-like_dom_sf"/>
</dbReference>
<dbReference type="EMBL" id="ML119809">
    <property type="protein sequence ID" value="RPA73852.1"/>
    <property type="molecule type" value="Genomic_DNA"/>
</dbReference>
<evidence type="ECO:0000256" key="10">
    <source>
        <dbReference type="SAM" id="SignalP"/>
    </source>
</evidence>
<keyword evidence="7 9" id="KW-0326">Glycosidase</keyword>
<dbReference type="InterPro" id="IPR037019">
    <property type="entry name" value="Glyco_hydro_7_sf"/>
</dbReference>
<organism evidence="11 12">
    <name type="scientific">Ascobolus immersus RN42</name>
    <dbReference type="NCBI Taxonomy" id="1160509"/>
    <lineage>
        <taxon>Eukaryota</taxon>
        <taxon>Fungi</taxon>
        <taxon>Dikarya</taxon>
        <taxon>Ascomycota</taxon>
        <taxon>Pezizomycotina</taxon>
        <taxon>Pezizomycetes</taxon>
        <taxon>Pezizales</taxon>
        <taxon>Ascobolaceae</taxon>
        <taxon>Ascobolus</taxon>
    </lineage>
</organism>
<evidence type="ECO:0000256" key="4">
    <source>
        <dbReference type="ARBA" id="ARBA00023001"/>
    </source>
</evidence>
<evidence type="ECO:0000256" key="2">
    <source>
        <dbReference type="ARBA" id="ARBA00006044"/>
    </source>
</evidence>
<comment type="similarity">
    <text evidence="2 9">Belongs to the glycosyl hydrolase 7 (cellulase C) family.</text>
</comment>
<keyword evidence="6" id="KW-0119">Carbohydrate metabolism</keyword>
<dbReference type="OrthoDB" id="412382at2759"/>
<reference evidence="11 12" key="1">
    <citation type="journal article" date="2018" name="Nat. Ecol. Evol.">
        <title>Pezizomycetes genomes reveal the molecular basis of ectomycorrhizal truffle lifestyle.</title>
        <authorList>
            <person name="Murat C."/>
            <person name="Payen T."/>
            <person name="Noel B."/>
            <person name="Kuo A."/>
            <person name="Morin E."/>
            <person name="Chen J."/>
            <person name="Kohler A."/>
            <person name="Krizsan K."/>
            <person name="Balestrini R."/>
            <person name="Da Silva C."/>
            <person name="Montanini B."/>
            <person name="Hainaut M."/>
            <person name="Levati E."/>
            <person name="Barry K.W."/>
            <person name="Belfiori B."/>
            <person name="Cichocki N."/>
            <person name="Clum A."/>
            <person name="Dockter R.B."/>
            <person name="Fauchery L."/>
            <person name="Guy J."/>
            <person name="Iotti M."/>
            <person name="Le Tacon F."/>
            <person name="Lindquist E.A."/>
            <person name="Lipzen A."/>
            <person name="Malagnac F."/>
            <person name="Mello A."/>
            <person name="Molinier V."/>
            <person name="Miyauchi S."/>
            <person name="Poulain J."/>
            <person name="Riccioni C."/>
            <person name="Rubini A."/>
            <person name="Sitrit Y."/>
            <person name="Splivallo R."/>
            <person name="Traeger S."/>
            <person name="Wang M."/>
            <person name="Zifcakova L."/>
            <person name="Wipf D."/>
            <person name="Zambonelli A."/>
            <person name="Paolocci F."/>
            <person name="Nowrousian M."/>
            <person name="Ottonello S."/>
            <person name="Baldrian P."/>
            <person name="Spatafora J.W."/>
            <person name="Henrissat B."/>
            <person name="Nagy L.G."/>
            <person name="Aury J.M."/>
            <person name="Wincker P."/>
            <person name="Grigoriev I.V."/>
            <person name="Bonfante P."/>
            <person name="Martin F.M."/>
        </authorList>
    </citation>
    <scope>NUCLEOTIDE SEQUENCE [LARGE SCALE GENOMIC DNA]</scope>
    <source>
        <strain evidence="11 12">RN42</strain>
    </source>
</reference>
<keyword evidence="8 9" id="KW-0624">Polysaccharide degradation</keyword>
<evidence type="ECO:0000256" key="7">
    <source>
        <dbReference type="ARBA" id="ARBA00023295"/>
    </source>
</evidence>
<dbReference type="PANTHER" id="PTHR33753">
    <property type="entry name" value="1,4-BETA-D-GLUCAN CELLOBIOHYDROLASE B"/>
    <property type="match status" value="1"/>
</dbReference>
<evidence type="ECO:0000256" key="1">
    <source>
        <dbReference type="ARBA" id="ARBA00000966"/>
    </source>
</evidence>
<feature type="chain" id="PRO_5018229944" description="Glucanase" evidence="10">
    <location>
        <begin position="23"/>
        <end position="443"/>
    </location>
</feature>
<evidence type="ECO:0000256" key="3">
    <source>
        <dbReference type="ARBA" id="ARBA00022801"/>
    </source>
</evidence>